<gene>
    <name evidence="1" type="ORF">SAMN05443248_0284</name>
</gene>
<dbReference type="EMBL" id="LT670817">
    <property type="protein sequence ID" value="SHG10075.1"/>
    <property type="molecule type" value="Genomic_DNA"/>
</dbReference>
<name>A0A1M5H2A4_9BRAD</name>
<protein>
    <submittedName>
        <fullName evidence="1">Uncharacterized protein</fullName>
    </submittedName>
</protein>
<evidence type="ECO:0000313" key="1">
    <source>
        <dbReference type="EMBL" id="SHG10075.1"/>
    </source>
</evidence>
<dbReference type="Proteomes" id="UP000189796">
    <property type="component" value="Chromosome I"/>
</dbReference>
<dbReference type="AlphaFoldDB" id="A0A1M5H2A4"/>
<accession>A0A1M5H2A4</accession>
<reference evidence="1 2" key="1">
    <citation type="submission" date="2016-11" db="EMBL/GenBank/DDBJ databases">
        <authorList>
            <person name="Jaros S."/>
            <person name="Januszkiewicz K."/>
            <person name="Wedrychowicz H."/>
        </authorList>
    </citation>
    <scope>NUCLEOTIDE SEQUENCE [LARGE SCALE GENOMIC DNA]</scope>
    <source>
        <strain evidence="1 2">GAS138</strain>
    </source>
</reference>
<proteinExistence type="predicted"/>
<organism evidence="1 2">
    <name type="scientific">Bradyrhizobium erythrophlei</name>
    <dbReference type="NCBI Taxonomy" id="1437360"/>
    <lineage>
        <taxon>Bacteria</taxon>
        <taxon>Pseudomonadati</taxon>
        <taxon>Pseudomonadota</taxon>
        <taxon>Alphaproteobacteria</taxon>
        <taxon>Hyphomicrobiales</taxon>
        <taxon>Nitrobacteraceae</taxon>
        <taxon>Bradyrhizobium</taxon>
    </lineage>
</organism>
<sequence length="167" mass="18162">MLLAVFVFAFPTILRLVDGPSKAERLANFSCPSVAPPTNGPITKWGSNEPRVASMSIRADAGMNYVLIAEDADTHLQLVKLFVSGGSEFRTEMPTGRFILKIASGINWCGRREMFGPDTITGCLTHKSDASGTCSVYPFEPNGTWEIDLHPQVGGNLVTSNIPRENF</sequence>
<evidence type="ECO:0000313" key="2">
    <source>
        <dbReference type="Proteomes" id="UP000189796"/>
    </source>
</evidence>